<gene>
    <name evidence="2" type="ORF">BRADI_1g34413v3</name>
</gene>
<sequence length="170" mass="17903">LGKFPVLSLLVPRCRESTAPSLKRGKRAREENCSFPFRSDTARVHPTGRRWPWPAAYTASPPLLCPLPTTSRTESGGRAPYRAPDGHLPPARAGVDLAGAAVEEHRSDLLHPASTRLSLQSTPDGLSSSPRSEAAGWAPPSVPAAGHSLRPAPPPLPCCPTSTPPSPACS</sequence>
<reference evidence="2 3" key="1">
    <citation type="journal article" date="2010" name="Nature">
        <title>Genome sequencing and analysis of the model grass Brachypodium distachyon.</title>
        <authorList>
            <consortium name="International Brachypodium Initiative"/>
        </authorList>
    </citation>
    <scope>NUCLEOTIDE SEQUENCE [LARGE SCALE GENOMIC DNA]</scope>
    <source>
        <strain evidence="2 3">Bd21</strain>
    </source>
</reference>
<keyword evidence="4" id="KW-1185">Reference proteome</keyword>
<dbReference type="Gramene" id="PNT75546">
    <property type="protein sequence ID" value="PNT75546"/>
    <property type="gene ID" value="BRADI_1g34413v3"/>
</dbReference>
<dbReference type="Proteomes" id="UP000008810">
    <property type="component" value="Chromosome 1"/>
</dbReference>
<protein>
    <submittedName>
        <fullName evidence="2 3">Uncharacterized protein</fullName>
    </submittedName>
</protein>
<feature type="region of interest" description="Disordered" evidence="1">
    <location>
        <begin position="64"/>
        <end position="93"/>
    </location>
</feature>
<dbReference type="EMBL" id="CM000880">
    <property type="protein sequence ID" value="PNT75546.1"/>
    <property type="molecule type" value="Genomic_DNA"/>
</dbReference>
<reference evidence="2" key="2">
    <citation type="submission" date="2017-06" db="EMBL/GenBank/DDBJ databases">
        <title>WGS assembly of Brachypodium distachyon.</title>
        <authorList>
            <consortium name="The International Brachypodium Initiative"/>
            <person name="Lucas S."/>
            <person name="Harmon-Smith M."/>
            <person name="Lail K."/>
            <person name="Tice H."/>
            <person name="Grimwood J."/>
            <person name="Bruce D."/>
            <person name="Barry K."/>
            <person name="Shu S."/>
            <person name="Lindquist E."/>
            <person name="Wang M."/>
            <person name="Pitluck S."/>
            <person name="Vogel J.P."/>
            <person name="Garvin D.F."/>
            <person name="Mockler T.C."/>
            <person name="Schmutz J."/>
            <person name="Rokhsar D."/>
            <person name="Bevan M.W."/>
        </authorList>
    </citation>
    <scope>NUCLEOTIDE SEQUENCE</scope>
    <source>
        <strain evidence="2">Bd21</strain>
    </source>
</reference>
<evidence type="ECO:0000256" key="1">
    <source>
        <dbReference type="SAM" id="MobiDB-lite"/>
    </source>
</evidence>
<evidence type="ECO:0000313" key="4">
    <source>
        <dbReference type="Proteomes" id="UP000008810"/>
    </source>
</evidence>
<name>A0A2K2DMN9_BRADI</name>
<feature type="compositionally biased region" description="Polar residues" evidence="1">
    <location>
        <begin position="115"/>
        <end position="131"/>
    </location>
</feature>
<evidence type="ECO:0000313" key="3">
    <source>
        <dbReference type="EnsemblPlants" id="PNT75546"/>
    </source>
</evidence>
<dbReference type="EnsemblPlants" id="PNT75546">
    <property type="protein sequence ID" value="PNT75546"/>
    <property type="gene ID" value="BRADI_1g34413v3"/>
</dbReference>
<feature type="compositionally biased region" description="Pro residues" evidence="1">
    <location>
        <begin position="151"/>
        <end position="170"/>
    </location>
</feature>
<accession>A0A2K2DMN9</accession>
<reference evidence="3" key="3">
    <citation type="submission" date="2018-08" db="UniProtKB">
        <authorList>
            <consortium name="EnsemblPlants"/>
        </authorList>
    </citation>
    <scope>IDENTIFICATION</scope>
    <source>
        <strain evidence="3">cv. Bd21</strain>
    </source>
</reference>
<dbReference type="InParanoid" id="A0A2K2DMN9"/>
<feature type="non-terminal residue" evidence="2">
    <location>
        <position position="1"/>
    </location>
</feature>
<dbReference type="AlphaFoldDB" id="A0A2K2DMN9"/>
<evidence type="ECO:0000313" key="2">
    <source>
        <dbReference type="EMBL" id="PNT75546.1"/>
    </source>
</evidence>
<proteinExistence type="predicted"/>
<organism evidence="2">
    <name type="scientific">Brachypodium distachyon</name>
    <name type="common">Purple false brome</name>
    <name type="synonym">Trachynia distachya</name>
    <dbReference type="NCBI Taxonomy" id="15368"/>
    <lineage>
        <taxon>Eukaryota</taxon>
        <taxon>Viridiplantae</taxon>
        <taxon>Streptophyta</taxon>
        <taxon>Embryophyta</taxon>
        <taxon>Tracheophyta</taxon>
        <taxon>Spermatophyta</taxon>
        <taxon>Magnoliopsida</taxon>
        <taxon>Liliopsida</taxon>
        <taxon>Poales</taxon>
        <taxon>Poaceae</taxon>
        <taxon>BOP clade</taxon>
        <taxon>Pooideae</taxon>
        <taxon>Stipodae</taxon>
        <taxon>Brachypodieae</taxon>
        <taxon>Brachypodium</taxon>
    </lineage>
</organism>
<feature type="region of interest" description="Disordered" evidence="1">
    <location>
        <begin position="107"/>
        <end position="170"/>
    </location>
</feature>